<dbReference type="GO" id="GO:0019905">
    <property type="term" value="F:syntaxin binding"/>
    <property type="evidence" value="ECO:0007669"/>
    <property type="project" value="TreeGrafter"/>
</dbReference>
<evidence type="ECO:0000256" key="3">
    <source>
        <dbReference type="ARBA" id="ARBA00022448"/>
    </source>
</evidence>
<feature type="compositionally biased region" description="Polar residues" evidence="8">
    <location>
        <begin position="1384"/>
        <end position="1399"/>
    </location>
</feature>
<dbReference type="GO" id="GO:0005829">
    <property type="term" value="C:cytosol"/>
    <property type="evidence" value="ECO:0007669"/>
    <property type="project" value="GOC"/>
</dbReference>
<evidence type="ECO:0000313" key="10">
    <source>
        <dbReference type="EMBL" id="POW18446.1"/>
    </source>
</evidence>
<feature type="compositionally biased region" description="Basic and acidic residues" evidence="8">
    <location>
        <begin position="1657"/>
        <end position="1672"/>
    </location>
</feature>
<keyword evidence="5" id="KW-0333">Golgi apparatus</keyword>
<evidence type="ECO:0000256" key="6">
    <source>
        <dbReference type="ARBA" id="ARBA00023054"/>
    </source>
</evidence>
<feature type="compositionally biased region" description="Basic and acidic residues" evidence="8">
    <location>
        <begin position="1700"/>
        <end position="1717"/>
    </location>
</feature>
<feature type="region of interest" description="Disordered" evidence="8">
    <location>
        <begin position="617"/>
        <end position="655"/>
    </location>
</feature>
<feature type="compositionally biased region" description="Polar residues" evidence="8">
    <location>
        <begin position="1"/>
        <end position="20"/>
    </location>
</feature>
<comment type="similarity">
    <text evidence="2">Belongs to the VPS54 family.</text>
</comment>
<feature type="compositionally biased region" description="Low complexity" evidence="8">
    <location>
        <begin position="1283"/>
        <end position="1293"/>
    </location>
</feature>
<feature type="region of interest" description="Disordered" evidence="8">
    <location>
        <begin position="1"/>
        <end position="49"/>
    </location>
</feature>
<accession>A0A2S4W9K9</accession>
<reference evidence="11" key="3">
    <citation type="journal article" date="2018" name="Mol. Plant Microbe Interact.">
        <title>Genome sequence resources for the wheat stripe rust pathogen (Puccinia striiformis f. sp. tritici) and the barley stripe rust pathogen (Puccinia striiformis f. sp. hordei).</title>
        <authorList>
            <person name="Xia C."/>
            <person name="Wang M."/>
            <person name="Yin C."/>
            <person name="Cornejo O.E."/>
            <person name="Hulbert S.H."/>
            <person name="Chen X."/>
        </authorList>
    </citation>
    <scope>NUCLEOTIDE SEQUENCE [LARGE SCALE GENOMIC DNA]</scope>
    <source>
        <strain evidence="11">93TX-2</strain>
    </source>
</reference>
<feature type="compositionally biased region" description="Acidic residues" evidence="8">
    <location>
        <begin position="1673"/>
        <end position="1699"/>
    </location>
</feature>
<feature type="compositionally biased region" description="Acidic residues" evidence="8">
    <location>
        <begin position="1510"/>
        <end position="1537"/>
    </location>
</feature>
<evidence type="ECO:0000256" key="2">
    <source>
        <dbReference type="ARBA" id="ARBA00009150"/>
    </source>
</evidence>
<evidence type="ECO:0000256" key="5">
    <source>
        <dbReference type="ARBA" id="ARBA00023034"/>
    </source>
</evidence>
<feature type="compositionally biased region" description="Polar residues" evidence="8">
    <location>
        <begin position="1357"/>
        <end position="1371"/>
    </location>
</feature>
<name>A0A2S4W9K9_9BASI</name>
<dbReference type="Pfam" id="PF07928">
    <property type="entry name" value="Vps54"/>
    <property type="match status" value="1"/>
</dbReference>
<dbReference type="VEuPathDB" id="FungiDB:PSTT_00232"/>
<evidence type="ECO:0000256" key="7">
    <source>
        <dbReference type="SAM" id="Coils"/>
    </source>
</evidence>
<evidence type="ECO:0000256" key="1">
    <source>
        <dbReference type="ARBA" id="ARBA00004601"/>
    </source>
</evidence>
<feature type="compositionally biased region" description="Low complexity" evidence="8">
    <location>
        <begin position="1431"/>
        <end position="1451"/>
    </location>
</feature>
<comment type="caution">
    <text evidence="10">The sequence shown here is derived from an EMBL/GenBank/DDBJ whole genome shotgun (WGS) entry which is preliminary data.</text>
</comment>
<feature type="region of interest" description="Disordered" evidence="8">
    <location>
        <begin position="1601"/>
        <end position="1751"/>
    </location>
</feature>
<keyword evidence="3" id="KW-0813">Transport</keyword>
<keyword evidence="11" id="KW-1185">Reference proteome</keyword>
<feature type="compositionally biased region" description="Polar residues" evidence="8">
    <location>
        <begin position="230"/>
        <end position="240"/>
    </location>
</feature>
<feature type="domain" description="Vacuolar protein sorting-associated protein 54 C-terminal" evidence="9">
    <location>
        <begin position="825"/>
        <end position="954"/>
    </location>
</feature>
<feature type="compositionally biased region" description="Acidic residues" evidence="8">
    <location>
        <begin position="1646"/>
        <end position="1656"/>
    </location>
</feature>
<dbReference type="GO" id="GO:0015031">
    <property type="term" value="P:protein transport"/>
    <property type="evidence" value="ECO:0007669"/>
    <property type="project" value="UniProtKB-KW"/>
</dbReference>
<reference evidence="11" key="2">
    <citation type="journal article" date="2018" name="BMC Genomics">
        <title>Genomic insights into host adaptation between the wheat stripe rust pathogen (Puccinia striiformis f. sp. tritici) and the barley stripe rust pathogen (Puccinia striiformis f. sp. hordei).</title>
        <authorList>
            <person name="Xia C."/>
            <person name="Wang M."/>
            <person name="Yin C."/>
            <person name="Cornejo O.E."/>
            <person name="Hulbert S.H."/>
            <person name="Chen X."/>
        </authorList>
    </citation>
    <scope>NUCLEOTIDE SEQUENCE [LARGE SCALE GENOMIC DNA]</scope>
    <source>
        <strain evidence="11">93TX-2</strain>
    </source>
</reference>
<feature type="compositionally biased region" description="Basic and acidic residues" evidence="8">
    <location>
        <begin position="1553"/>
        <end position="1570"/>
    </location>
</feature>
<dbReference type="VEuPathDB" id="FungiDB:PSHT_05795"/>
<dbReference type="InterPro" id="IPR039745">
    <property type="entry name" value="Vps54"/>
</dbReference>
<feature type="region of interest" description="Disordered" evidence="8">
    <location>
        <begin position="542"/>
        <end position="561"/>
    </location>
</feature>
<feature type="compositionally biased region" description="Polar residues" evidence="8">
    <location>
        <begin position="1407"/>
        <end position="1420"/>
    </location>
</feature>
<dbReference type="PANTHER" id="PTHR12965">
    <property type="entry name" value="VACUOLAR PROTEIN SORTING 54"/>
    <property type="match status" value="1"/>
</dbReference>
<feature type="region of interest" description="Disordered" evidence="8">
    <location>
        <begin position="457"/>
        <end position="484"/>
    </location>
</feature>
<feature type="compositionally biased region" description="Basic and acidic residues" evidence="8">
    <location>
        <begin position="1188"/>
        <end position="1207"/>
    </location>
</feature>
<dbReference type="PANTHER" id="PTHR12965:SF0">
    <property type="entry name" value="VACUOLAR PROTEIN SORTING-ASSOCIATED PROTEIN 54"/>
    <property type="match status" value="1"/>
</dbReference>
<feature type="compositionally biased region" description="Gly residues" evidence="8">
    <location>
        <begin position="1086"/>
        <end position="1099"/>
    </location>
</feature>
<protein>
    <recommendedName>
        <fullName evidence="9">Vacuolar protein sorting-associated protein 54 C-terminal domain-containing protein</fullName>
    </recommendedName>
</protein>
<dbReference type="Proteomes" id="UP000238274">
    <property type="component" value="Unassembled WGS sequence"/>
</dbReference>
<feature type="coiled-coil region" evidence="7">
    <location>
        <begin position="293"/>
        <end position="320"/>
    </location>
</feature>
<dbReference type="GO" id="GO:0000938">
    <property type="term" value="C:GARP complex"/>
    <property type="evidence" value="ECO:0007669"/>
    <property type="project" value="InterPro"/>
</dbReference>
<evidence type="ECO:0000259" key="9">
    <source>
        <dbReference type="Pfam" id="PF07928"/>
    </source>
</evidence>
<feature type="compositionally biased region" description="Basic and acidic residues" evidence="8">
    <location>
        <begin position="1616"/>
        <end position="1633"/>
    </location>
</feature>
<dbReference type="OrthoDB" id="10259024at2759"/>
<dbReference type="EMBL" id="PKSM01000065">
    <property type="protein sequence ID" value="POW18446.1"/>
    <property type="molecule type" value="Genomic_DNA"/>
</dbReference>
<feature type="compositionally biased region" description="Polar residues" evidence="8">
    <location>
        <begin position="617"/>
        <end position="641"/>
    </location>
</feature>
<keyword evidence="6 7" id="KW-0175">Coiled coil</keyword>
<dbReference type="Gene3D" id="6.10.250.860">
    <property type="match status" value="1"/>
</dbReference>
<comment type="subcellular location">
    <subcellularLocation>
        <location evidence="1">Golgi apparatus</location>
        <location evidence="1">trans-Golgi network</location>
    </subcellularLocation>
</comment>
<gene>
    <name evidence="10" type="ORF">PSHT_05795</name>
</gene>
<feature type="compositionally biased region" description="Low complexity" evidence="8">
    <location>
        <begin position="463"/>
        <end position="482"/>
    </location>
</feature>
<feature type="region of interest" description="Disordered" evidence="8">
    <location>
        <begin position="205"/>
        <end position="244"/>
    </location>
</feature>
<feature type="compositionally biased region" description="Low complexity" evidence="8">
    <location>
        <begin position="1251"/>
        <end position="1269"/>
    </location>
</feature>
<evidence type="ECO:0000256" key="4">
    <source>
        <dbReference type="ARBA" id="ARBA00022927"/>
    </source>
</evidence>
<dbReference type="GO" id="GO:0042147">
    <property type="term" value="P:retrograde transport, endosome to Golgi"/>
    <property type="evidence" value="ECO:0007669"/>
    <property type="project" value="InterPro"/>
</dbReference>
<proteinExistence type="inferred from homology"/>
<keyword evidence="4" id="KW-0653">Protein transport</keyword>
<feature type="compositionally biased region" description="Polar residues" evidence="8">
    <location>
        <begin position="1311"/>
        <end position="1324"/>
    </location>
</feature>
<evidence type="ECO:0000313" key="11">
    <source>
        <dbReference type="Proteomes" id="UP000238274"/>
    </source>
</evidence>
<dbReference type="GO" id="GO:0006896">
    <property type="term" value="P:Golgi to vacuole transport"/>
    <property type="evidence" value="ECO:0007669"/>
    <property type="project" value="TreeGrafter"/>
</dbReference>
<feature type="region of interest" description="Disordered" evidence="8">
    <location>
        <begin position="1086"/>
        <end position="1122"/>
    </location>
</feature>
<feature type="compositionally biased region" description="Basic and acidic residues" evidence="8">
    <location>
        <begin position="1372"/>
        <end position="1383"/>
    </location>
</feature>
<feature type="compositionally biased region" description="Acidic residues" evidence="8">
    <location>
        <begin position="23"/>
        <end position="35"/>
    </location>
</feature>
<feature type="compositionally biased region" description="Basic and acidic residues" evidence="8">
    <location>
        <begin position="1328"/>
        <end position="1338"/>
    </location>
</feature>
<feature type="region of interest" description="Disordered" evidence="8">
    <location>
        <begin position="1160"/>
        <end position="1577"/>
    </location>
</feature>
<feature type="compositionally biased region" description="Polar residues" evidence="8">
    <location>
        <begin position="1473"/>
        <end position="1489"/>
    </location>
</feature>
<feature type="compositionally biased region" description="Polar residues" evidence="8">
    <location>
        <begin position="1160"/>
        <end position="1172"/>
    </location>
</feature>
<organism evidence="10 11">
    <name type="scientific">Puccinia striiformis</name>
    <dbReference type="NCBI Taxonomy" id="27350"/>
    <lineage>
        <taxon>Eukaryota</taxon>
        <taxon>Fungi</taxon>
        <taxon>Dikarya</taxon>
        <taxon>Basidiomycota</taxon>
        <taxon>Pucciniomycotina</taxon>
        <taxon>Pucciniomycetes</taxon>
        <taxon>Pucciniales</taxon>
        <taxon>Pucciniaceae</taxon>
        <taxon>Puccinia</taxon>
    </lineage>
</organism>
<dbReference type="InterPro" id="IPR012501">
    <property type="entry name" value="Vps54_C"/>
</dbReference>
<evidence type="ECO:0000256" key="8">
    <source>
        <dbReference type="SAM" id="MobiDB-lite"/>
    </source>
</evidence>
<sequence>MSGQSSSRGKQDPNNGNGKQNENEDEIEDEHENENEQTTRPFVLNPSSHYHPNYPISTVMNQVSSQNITLTAFNAIRSSIPINLKPPPLSSFVKLPYGQSQSVLAPSNKRSAPSPIKLSRSPTIPLSDFDSYLEQVQVQYDRWQTNLTTNSKVIKSLQSNSTTELIANQSNHSDPPSNSTPTLPSLSSVPHVFFDQKFSLNDPSTFDLLTQQPSPSSPAISTSESDRHTSNQAPKPSASSTHNTTDLTTDHIIIDKLSHYLDLIELHLVQEISLRSSSFFSALGNLQSLHAQTSSSVAQIAALKNQLEQLKRTVSDKALTIIRYGIRRRNITSIELALNKLNEVWQTVHGIEELIQSGEWQSALGLIQELEQLWQSSTVLSSTSPHHMTDSDHVSPPDRPIKLRLSKLKALAALPKRLSVFRTTISKALVAELSSILSHDLKVNLIEFASIHSLDQTESKDLNSNSPTHSSSSTSNQNGGPQIRDHIKSRAQERLRERVRPTFDGLIRAGGMEKALAAWRESVVKQIREIVKNGLTDVIEGDLDDRDDSSDISQFNSKDKRNGLSEKTMTLARNLKALKHREFLKIAQTAYRDLLGCLELVDTQSKALLELAEQLKTQTNHPVPSQSDQLTGAPLDSNTARNEPPDVESVNESNQSNTITTIDLEGFQLKLTEVVQSTAELANSRFAKVIGVRTEIHSQLNFIEFFSIFDSSWKFVVQCETISRRMIIALRGVMVNQAKSFLLTFHQNKITESAKIVEMELWSPVDVPYQIQLIVNSIISSAMEDPKKLIIDYQKLQEDQEQVNDESSSSNPSPSKLLEIEGNFYHPVSASLQTLKTISEYLQIIINCSLLTTDLMGKIIEFLKAFNSRTCQVVLGAGAIRSAGLKNITAKHLALASQALSTMISLIPYIRECLRRHLNMKQAVMLIDFDKLKRDYQEHQNEVHSKLISIMADRLGVHKQTLESIDWDSSSLDNSKDEKDELGANPYLESLLKEVGTLHRVLGRYLPSSTLQDILSQVFMSIHGALEEEFNQVEIKSIEGKRRISRDAEYFSNKLIELKATEDCQSKGRALIELIHTRFFPELLKGGGTTKANSGGGGSSSTDIKSPDPTQVILPPSPITERTGSFRDKFRFLSTRAKAVDSSGSLLAEVTNAALATPTTSSLIGGETSPTRGVSPVGSGAGVETGADGDKSTVKLDDDSKPIGSKDESDEQPNSTQNIESTSTSSAPDSKSVETSVAPVPSSKEDPPLPNSSSSTASLSSKPLKLTLSQRLAALASSRRGSHSSIITNTTSSPVQNGPPTIPEHLPTEGSELTPTLRVTTNSPPEDDQAKTVQDSRESGYLNFDTIPLSPIGSNAGVESSKATGMSSASQEKAKEDSSREEVSSPSQMKAQQYSSTGICKTDQRPESTTTLSQDITSPLSPTPQPIKPTLSQRLAALASLRRGSQSSSLAPSPIQTGQTTIPDPLPKESAPINISTNQEQPDRGTQLSPDRHPLPLDSVHSDIPTSLADNEEEDETVESIEIKQEEEEEEEEEEEGAHEGGGEELVTMENESENRDGNEAEKVEEKGEGESVEIEMELEDEIVGEENVEDDTEVVNVIETAVEEEELEKQSVGVNEEKKEDEKGGEEVAKEEAAEEEEDRKVAEVVEEEAAETAAEDQKVGDEKVQGKVVEEAEEEERENGDGDGDGDGEEEKGEEGEVGEKEVEEKEVKKGKEQEDVVVDPPPTKAPLKERLAALAAARKGSHPSSSST</sequence>
<feature type="compositionally biased region" description="Low complexity" evidence="8">
    <location>
        <begin position="213"/>
        <end position="223"/>
    </location>
</feature>
<reference evidence="10 11" key="1">
    <citation type="submission" date="2017-12" db="EMBL/GenBank/DDBJ databases">
        <title>Gene loss provides genomic basis for host adaptation in cereal stripe rust fungi.</title>
        <authorList>
            <person name="Xia C."/>
        </authorList>
    </citation>
    <scope>NUCLEOTIDE SEQUENCE [LARGE SCALE GENOMIC DNA]</scope>
    <source>
        <strain evidence="10 11">93TX-2</strain>
    </source>
</reference>